<dbReference type="InterPro" id="IPR000727">
    <property type="entry name" value="T_SNARE_dom"/>
</dbReference>
<evidence type="ECO:0000256" key="2">
    <source>
        <dbReference type="SAM" id="Coils"/>
    </source>
</evidence>
<evidence type="ECO:0000256" key="1">
    <source>
        <dbReference type="ARBA" id="ARBA00009063"/>
    </source>
</evidence>
<evidence type="ECO:0000256" key="4">
    <source>
        <dbReference type="SAM" id="Phobius"/>
    </source>
</evidence>
<dbReference type="GO" id="GO:0006906">
    <property type="term" value="P:vesicle fusion"/>
    <property type="evidence" value="ECO:0007669"/>
    <property type="project" value="TreeGrafter"/>
</dbReference>
<dbReference type="SUPFAM" id="SSF47661">
    <property type="entry name" value="t-snare proteins"/>
    <property type="match status" value="1"/>
</dbReference>
<feature type="transmembrane region" description="Helical" evidence="4">
    <location>
        <begin position="302"/>
        <end position="324"/>
    </location>
</feature>
<dbReference type="Pfam" id="PF05739">
    <property type="entry name" value="SNARE"/>
    <property type="match status" value="1"/>
</dbReference>
<dbReference type="InterPro" id="IPR010989">
    <property type="entry name" value="SNARE"/>
</dbReference>
<dbReference type="AlphaFoldDB" id="A0A9W9MYT9"/>
<keyword evidence="4" id="KW-0472">Membrane</keyword>
<keyword evidence="4" id="KW-1133">Transmembrane helix</keyword>
<dbReference type="Gene3D" id="1.20.58.70">
    <property type="match status" value="1"/>
</dbReference>
<keyword evidence="4" id="KW-0812">Transmembrane</keyword>
<dbReference type="PANTHER" id="PTHR19957">
    <property type="entry name" value="SYNTAXIN"/>
    <property type="match status" value="1"/>
</dbReference>
<keyword evidence="7" id="KW-1185">Reference proteome</keyword>
<dbReference type="Proteomes" id="UP001150879">
    <property type="component" value="Unassembled WGS sequence"/>
</dbReference>
<dbReference type="GO" id="GO:0012505">
    <property type="term" value="C:endomembrane system"/>
    <property type="evidence" value="ECO:0007669"/>
    <property type="project" value="TreeGrafter"/>
</dbReference>
<dbReference type="PANTHER" id="PTHR19957:SF380">
    <property type="entry name" value="SYNTAXIN FAMILY PROTEIN"/>
    <property type="match status" value="1"/>
</dbReference>
<dbReference type="GO" id="GO:0000149">
    <property type="term" value="F:SNARE binding"/>
    <property type="evidence" value="ECO:0007669"/>
    <property type="project" value="TreeGrafter"/>
</dbReference>
<evidence type="ECO:0000313" key="6">
    <source>
        <dbReference type="EMBL" id="KAJ5209917.1"/>
    </source>
</evidence>
<proteinExistence type="inferred from homology"/>
<comment type="caution">
    <text evidence="6">The sequence shown here is derived from an EMBL/GenBank/DDBJ whole genome shotgun (WGS) entry which is preliminary data.</text>
</comment>
<dbReference type="GO" id="GO:0031201">
    <property type="term" value="C:SNARE complex"/>
    <property type="evidence" value="ECO:0007669"/>
    <property type="project" value="TreeGrafter"/>
</dbReference>
<sequence>MSYQNLGDNSSGGYGQYNPYGSQQQNPYGAQEQQSYGYGAGAGYNQADAAEQGNGGYEMSNINQASSGGPTSILNKCKEMNEGIAELTKKRETQLVAAQKALLDSSTGKEDQASRQTLDYIEDEINTALRYLRDQFKRIKETPGSGDSRVQGQVENVSRNLRREIEQYQRTQSDFQKRLEEQVRRRYEIANPEASPEELEQGVQNVLMGQEQSFVVPGTRTRQANDARQATLQRSAAIRKIEQDLIELSHLYNEVAELVQQQEPAVQHIQERTAVAEENVKSGTTKIDHAIQSAKNARRWKWYALLVVIIIIAIIVGVVAGIFANRNKGDGK</sequence>
<evidence type="ECO:0000256" key="3">
    <source>
        <dbReference type="SAM" id="MobiDB-lite"/>
    </source>
</evidence>
<comment type="similarity">
    <text evidence="1">Belongs to the syntaxin family.</text>
</comment>
<dbReference type="OrthoDB" id="10255013at2759"/>
<dbReference type="Pfam" id="PF00804">
    <property type="entry name" value="Syntaxin"/>
    <property type="match status" value="1"/>
</dbReference>
<dbReference type="GO" id="GO:0006887">
    <property type="term" value="P:exocytosis"/>
    <property type="evidence" value="ECO:0007669"/>
    <property type="project" value="TreeGrafter"/>
</dbReference>
<dbReference type="GO" id="GO:0005484">
    <property type="term" value="F:SNAP receptor activity"/>
    <property type="evidence" value="ECO:0007669"/>
    <property type="project" value="TreeGrafter"/>
</dbReference>
<gene>
    <name evidence="6" type="ORF">N7472_000056</name>
</gene>
<protein>
    <recommendedName>
        <fullName evidence="5">t-SNARE coiled-coil homology domain-containing protein</fullName>
    </recommendedName>
</protein>
<feature type="coiled-coil region" evidence="2">
    <location>
        <begin position="151"/>
        <end position="185"/>
    </location>
</feature>
<dbReference type="InterPro" id="IPR006011">
    <property type="entry name" value="Syntaxin_N"/>
</dbReference>
<evidence type="ECO:0000259" key="5">
    <source>
        <dbReference type="PROSITE" id="PS50192"/>
    </source>
</evidence>
<organism evidence="6 7">
    <name type="scientific">Penicillium cf. griseofulvum</name>
    <dbReference type="NCBI Taxonomy" id="2972120"/>
    <lineage>
        <taxon>Eukaryota</taxon>
        <taxon>Fungi</taxon>
        <taxon>Dikarya</taxon>
        <taxon>Ascomycota</taxon>
        <taxon>Pezizomycotina</taxon>
        <taxon>Eurotiomycetes</taxon>
        <taxon>Eurotiomycetidae</taxon>
        <taxon>Eurotiales</taxon>
        <taxon>Aspergillaceae</taxon>
        <taxon>Penicillium</taxon>
    </lineage>
</organism>
<dbReference type="EMBL" id="JAPQKP010000001">
    <property type="protein sequence ID" value="KAJ5209917.1"/>
    <property type="molecule type" value="Genomic_DNA"/>
</dbReference>
<dbReference type="InterPro" id="IPR045242">
    <property type="entry name" value="Syntaxin"/>
</dbReference>
<dbReference type="GO" id="GO:0005886">
    <property type="term" value="C:plasma membrane"/>
    <property type="evidence" value="ECO:0007669"/>
    <property type="project" value="TreeGrafter"/>
</dbReference>
<dbReference type="Gene3D" id="1.20.5.110">
    <property type="match status" value="1"/>
</dbReference>
<feature type="region of interest" description="Disordered" evidence="3">
    <location>
        <begin position="1"/>
        <end position="34"/>
    </location>
</feature>
<evidence type="ECO:0000313" key="7">
    <source>
        <dbReference type="Proteomes" id="UP001150879"/>
    </source>
</evidence>
<keyword evidence="2" id="KW-0175">Coiled coil</keyword>
<reference evidence="6" key="1">
    <citation type="submission" date="2022-11" db="EMBL/GenBank/DDBJ databases">
        <authorList>
            <person name="Petersen C."/>
        </authorList>
    </citation>
    <scope>NUCLEOTIDE SEQUENCE</scope>
    <source>
        <strain evidence="6">IBT 16849</strain>
    </source>
</reference>
<reference evidence="6" key="2">
    <citation type="journal article" date="2023" name="IMA Fungus">
        <title>Comparative genomic study of the Penicillium genus elucidates a diverse pangenome and 15 lateral gene transfer events.</title>
        <authorList>
            <person name="Petersen C."/>
            <person name="Sorensen T."/>
            <person name="Nielsen M.R."/>
            <person name="Sondergaard T.E."/>
            <person name="Sorensen J.L."/>
            <person name="Fitzpatrick D.A."/>
            <person name="Frisvad J.C."/>
            <person name="Nielsen K.L."/>
        </authorList>
    </citation>
    <scope>NUCLEOTIDE SEQUENCE</scope>
    <source>
        <strain evidence="6">IBT 16849</strain>
    </source>
</reference>
<dbReference type="GO" id="GO:0006886">
    <property type="term" value="P:intracellular protein transport"/>
    <property type="evidence" value="ECO:0007669"/>
    <property type="project" value="TreeGrafter"/>
</dbReference>
<accession>A0A9W9MYT9</accession>
<dbReference type="GO" id="GO:0048278">
    <property type="term" value="P:vesicle docking"/>
    <property type="evidence" value="ECO:0007669"/>
    <property type="project" value="TreeGrafter"/>
</dbReference>
<feature type="domain" description="T-SNARE coiled-coil homology" evidence="5">
    <location>
        <begin position="228"/>
        <end position="290"/>
    </location>
</feature>
<name>A0A9W9MYT9_9EURO</name>
<dbReference type="PROSITE" id="PS50192">
    <property type="entry name" value="T_SNARE"/>
    <property type="match status" value="1"/>
</dbReference>